<dbReference type="PANTHER" id="PTHR47784">
    <property type="entry name" value="STEROL UPTAKE CONTROL PROTEIN 2"/>
    <property type="match status" value="1"/>
</dbReference>
<dbReference type="InterPro" id="IPR001138">
    <property type="entry name" value="Zn2Cys6_DnaBD"/>
</dbReference>
<dbReference type="Proteomes" id="UP000799537">
    <property type="component" value="Unassembled WGS sequence"/>
</dbReference>
<keyword evidence="4" id="KW-1185">Reference proteome</keyword>
<organism evidence="3 4">
    <name type="scientific">Zasmidium cellare ATCC 36951</name>
    <dbReference type="NCBI Taxonomy" id="1080233"/>
    <lineage>
        <taxon>Eukaryota</taxon>
        <taxon>Fungi</taxon>
        <taxon>Dikarya</taxon>
        <taxon>Ascomycota</taxon>
        <taxon>Pezizomycotina</taxon>
        <taxon>Dothideomycetes</taxon>
        <taxon>Dothideomycetidae</taxon>
        <taxon>Mycosphaerellales</taxon>
        <taxon>Mycosphaerellaceae</taxon>
        <taxon>Zasmidium</taxon>
    </lineage>
</organism>
<gene>
    <name evidence="3" type="ORF">M409DRAFT_29796</name>
</gene>
<dbReference type="AlphaFoldDB" id="A0A6A6BYC0"/>
<dbReference type="GO" id="GO:0008270">
    <property type="term" value="F:zinc ion binding"/>
    <property type="evidence" value="ECO:0007669"/>
    <property type="project" value="InterPro"/>
</dbReference>
<evidence type="ECO:0000256" key="1">
    <source>
        <dbReference type="ARBA" id="ARBA00023242"/>
    </source>
</evidence>
<dbReference type="EMBL" id="ML993633">
    <property type="protein sequence ID" value="KAF2159797.1"/>
    <property type="molecule type" value="Genomic_DNA"/>
</dbReference>
<evidence type="ECO:0000313" key="4">
    <source>
        <dbReference type="Proteomes" id="UP000799537"/>
    </source>
</evidence>
<evidence type="ECO:0000259" key="2">
    <source>
        <dbReference type="PROSITE" id="PS50048"/>
    </source>
</evidence>
<dbReference type="OrthoDB" id="4937900at2759"/>
<dbReference type="SUPFAM" id="SSF57701">
    <property type="entry name" value="Zn2/Cys6 DNA-binding domain"/>
    <property type="match status" value="1"/>
</dbReference>
<protein>
    <recommendedName>
        <fullName evidence="2">Zn(2)-C6 fungal-type domain-containing protein</fullName>
    </recommendedName>
</protein>
<dbReference type="PROSITE" id="PS00463">
    <property type="entry name" value="ZN2_CY6_FUNGAL_1"/>
    <property type="match status" value="1"/>
</dbReference>
<sequence>MVRQIERRTHTKSRKGCLQCKKRHVKCNESRPQCGRCERLEIDCTWPVKKPVQASKEEDAASCPPVKEVVTTTVSPSRSSANTAITAPPDFLDVENLKLLHYWYLNTSLTCAQAGQQHIWQTSVPELGFRHHFLLRGLLATAAIHKATIHPDEAEELLLQSSRHMDIALATFRDHLSRPDPATCIPVFALACLLVMHRLGLAQVQTPTDPIEELCILARLSRGIKPTVSIYWDRILSSEMGPVVRGVTERKSAAAESSFPEVHHLADLINENTSLDETYKKNCLSALEDLHSTFATIPGPTGDVAQAFIGRIFSWTANLSDGFLEGLEGKEGVAIAVLGEFARLLRGTGEGVWYMRGWAGWILGEVERGFGEGEGGWEVGEGGYSMQLRRLRC</sequence>
<dbReference type="CDD" id="cd00067">
    <property type="entry name" value="GAL4"/>
    <property type="match status" value="1"/>
</dbReference>
<accession>A0A6A6BYC0</accession>
<dbReference type="GeneID" id="54562900"/>
<evidence type="ECO:0000313" key="3">
    <source>
        <dbReference type="EMBL" id="KAF2159797.1"/>
    </source>
</evidence>
<dbReference type="RefSeq" id="XP_033660686.1">
    <property type="nucleotide sequence ID" value="XM_033809628.1"/>
</dbReference>
<keyword evidence="1" id="KW-0539">Nucleus</keyword>
<dbReference type="InterPro" id="IPR036864">
    <property type="entry name" value="Zn2-C6_fun-type_DNA-bd_sf"/>
</dbReference>
<dbReference type="Pfam" id="PF00172">
    <property type="entry name" value="Zn_clus"/>
    <property type="match status" value="1"/>
</dbReference>
<dbReference type="InterPro" id="IPR053157">
    <property type="entry name" value="Sterol_Uptake_Regulator"/>
</dbReference>
<name>A0A6A6BYC0_ZASCE</name>
<dbReference type="PANTHER" id="PTHR47784:SF5">
    <property type="entry name" value="STEROL UPTAKE CONTROL PROTEIN 2"/>
    <property type="match status" value="1"/>
</dbReference>
<dbReference type="SMART" id="SM00066">
    <property type="entry name" value="GAL4"/>
    <property type="match status" value="1"/>
</dbReference>
<reference evidence="3" key="1">
    <citation type="journal article" date="2020" name="Stud. Mycol.">
        <title>101 Dothideomycetes genomes: a test case for predicting lifestyles and emergence of pathogens.</title>
        <authorList>
            <person name="Haridas S."/>
            <person name="Albert R."/>
            <person name="Binder M."/>
            <person name="Bloem J."/>
            <person name="Labutti K."/>
            <person name="Salamov A."/>
            <person name="Andreopoulos B."/>
            <person name="Baker S."/>
            <person name="Barry K."/>
            <person name="Bills G."/>
            <person name="Bluhm B."/>
            <person name="Cannon C."/>
            <person name="Castanera R."/>
            <person name="Culley D."/>
            <person name="Daum C."/>
            <person name="Ezra D."/>
            <person name="Gonzalez J."/>
            <person name="Henrissat B."/>
            <person name="Kuo A."/>
            <person name="Liang C."/>
            <person name="Lipzen A."/>
            <person name="Lutzoni F."/>
            <person name="Magnuson J."/>
            <person name="Mondo S."/>
            <person name="Nolan M."/>
            <person name="Ohm R."/>
            <person name="Pangilinan J."/>
            <person name="Park H.-J."/>
            <person name="Ramirez L."/>
            <person name="Alfaro M."/>
            <person name="Sun H."/>
            <person name="Tritt A."/>
            <person name="Yoshinaga Y."/>
            <person name="Zwiers L.-H."/>
            <person name="Turgeon B."/>
            <person name="Goodwin S."/>
            <person name="Spatafora J."/>
            <person name="Crous P."/>
            <person name="Grigoriev I."/>
        </authorList>
    </citation>
    <scope>NUCLEOTIDE SEQUENCE</scope>
    <source>
        <strain evidence="3">ATCC 36951</strain>
    </source>
</reference>
<dbReference type="PROSITE" id="PS50048">
    <property type="entry name" value="ZN2_CY6_FUNGAL_2"/>
    <property type="match status" value="1"/>
</dbReference>
<proteinExistence type="predicted"/>
<dbReference type="Gene3D" id="4.10.240.10">
    <property type="entry name" value="Zn(2)-C6 fungal-type DNA-binding domain"/>
    <property type="match status" value="1"/>
</dbReference>
<feature type="domain" description="Zn(2)-C6 fungal-type" evidence="2">
    <location>
        <begin position="16"/>
        <end position="46"/>
    </location>
</feature>
<dbReference type="GO" id="GO:0001228">
    <property type="term" value="F:DNA-binding transcription activator activity, RNA polymerase II-specific"/>
    <property type="evidence" value="ECO:0007669"/>
    <property type="project" value="TreeGrafter"/>
</dbReference>